<reference evidence="4" key="1">
    <citation type="submission" date="2016-06" db="UniProtKB">
        <authorList>
            <consortium name="WormBaseParasite"/>
        </authorList>
    </citation>
    <scope>IDENTIFICATION</scope>
</reference>
<proteinExistence type="predicted"/>
<gene>
    <name evidence="2" type="ORF">SCUD_LOCUS3882</name>
</gene>
<organism evidence="4">
    <name type="scientific">Schistosoma curassoni</name>
    <dbReference type="NCBI Taxonomy" id="6186"/>
    <lineage>
        <taxon>Eukaryota</taxon>
        <taxon>Metazoa</taxon>
        <taxon>Spiralia</taxon>
        <taxon>Lophotrochozoa</taxon>
        <taxon>Platyhelminthes</taxon>
        <taxon>Trematoda</taxon>
        <taxon>Digenea</taxon>
        <taxon>Strigeidida</taxon>
        <taxon>Schistosomatoidea</taxon>
        <taxon>Schistosomatidae</taxon>
        <taxon>Schistosoma</taxon>
    </lineage>
</organism>
<dbReference type="WBParaSite" id="SCUD_0000388301-mRNA-1">
    <property type="protein sequence ID" value="SCUD_0000388301-mRNA-1"/>
    <property type="gene ID" value="SCUD_0000388301"/>
</dbReference>
<name>A0A183JMF1_9TREM</name>
<feature type="transmembrane region" description="Helical" evidence="1">
    <location>
        <begin position="12"/>
        <end position="35"/>
    </location>
</feature>
<keyword evidence="3" id="KW-1185">Reference proteome</keyword>
<sequence length="41" mass="5050">MAVELKVFHYYLQTIVFCCENFTILFFYFFVVFTLQRSIDL</sequence>
<dbReference type="Proteomes" id="UP000279833">
    <property type="component" value="Unassembled WGS sequence"/>
</dbReference>
<dbReference type="AlphaFoldDB" id="A0A183JMF1"/>
<evidence type="ECO:0000313" key="4">
    <source>
        <dbReference type="WBParaSite" id="SCUD_0000388301-mRNA-1"/>
    </source>
</evidence>
<protein>
    <submittedName>
        <fullName evidence="2 4">Uncharacterized protein</fullName>
    </submittedName>
</protein>
<accession>A0A183JMF1</accession>
<evidence type="ECO:0000313" key="3">
    <source>
        <dbReference type="Proteomes" id="UP000279833"/>
    </source>
</evidence>
<keyword evidence="1" id="KW-1133">Transmembrane helix</keyword>
<keyword evidence="1" id="KW-0812">Transmembrane</keyword>
<evidence type="ECO:0000313" key="2">
    <source>
        <dbReference type="EMBL" id="VDO85071.1"/>
    </source>
</evidence>
<evidence type="ECO:0000256" key="1">
    <source>
        <dbReference type="SAM" id="Phobius"/>
    </source>
</evidence>
<reference evidence="2 3" key="2">
    <citation type="submission" date="2018-11" db="EMBL/GenBank/DDBJ databases">
        <authorList>
            <consortium name="Pathogen Informatics"/>
        </authorList>
    </citation>
    <scope>NUCLEOTIDE SEQUENCE [LARGE SCALE GENOMIC DNA]</scope>
    <source>
        <strain evidence="2">Dakar</strain>
        <strain evidence="3">Dakar, Senegal</strain>
    </source>
</reference>
<keyword evidence="1" id="KW-0472">Membrane</keyword>
<dbReference type="EMBL" id="UZAK01004664">
    <property type="protein sequence ID" value="VDO85071.1"/>
    <property type="molecule type" value="Genomic_DNA"/>
</dbReference>